<dbReference type="EMBL" id="CP045851">
    <property type="protein sequence ID" value="QGG94047.1"/>
    <property type="molecule type" value="Genomic_DNA"/>
</dbReference>
<dbReference type="InterPro" id="IPR042099">
    <property type="entry name" value="ANL_N_sf"/>
</dbReference>
<dbReference type="NCBIfam" id="NF005863">
    <property type="entry name" value="PRK07798.1"/>
    <property type="match status" value="1"/>
</dbReference>
<dbReference type="PANTHER" id="PTHR43767">
    <property type="entry name" value="LONG-CHAIN-FATTY-ACID--COA LIGASE"/>
    <property type="match status" value="1"/>
</dbReference>
<dbReference type="Gene3D" id="3.30.300.30">
    <property type="match status" value="1"/>
</dbReference>
<protein>
    <submittedName>
        <fullName evidence="3">AMP-binding protein</fullName>
    </submittedName>
</protein>
<dbReference type="AlphaFoldDB" id="A0A5Q2RJ54"/>
<dbReference type="GO" id="GO:0016878">
    <property type="term" value="F:acid-thiol ligase activity"/>
    <property type="evidence" value="ECO:0007669"/>
    <property type="project" value="UniProtKB-ARBA"/>
</dbReference>
<dbReference type="InterPro" id="IPR020845">
    <property type="entry name" value="AMP-binding_CS"/>
</dbReference>
<dbReference type="Pfam" id="PF13193">
    <property type="entry name" value="AMP-binding_C"/>
    <property type="match status" value="1"/>
</dbReference>
<evidence type="ECO:0000313" key="4">
    <source>
        <dbReference type="Proteomes" id="UP000334019"/>
    </source>
</evidence>
<dbReference type="Proteomes" id="UP000334019">
    <property type="component" value="Chromosome"/>
</dbReference>
<dbReference type="InterPro" id="IPR045851">
    <property type="entry name" value="AMP-bd_C_sf"/>
</dbReference>
<dbReference type="PANTHER" id="PTHR43767:SF1">
    <property type="entry name" value="NONRIBOSOMAL PEPTIDE SYNTHASE PES1 (EUROFUNG)-RELATED"/>
    <property type="match status" value="1"/>
</dbReference>
<dbReference type="PROSITE" id="PS00455">
    <property type="entry name" value="AMP_BINDING"/>
    <property type="match status" value="1"/>
</dbReference>
<feature type="domain" description="AMP-dependent synthetase/ligase" evidence="1">
    <location>
        <begin position="20"/>
        <end position="390"/>
    </location>
</feature>
<keyword evidence="4" id="KW-1185">Reference proteome</keyword>
<reference evidence="3 4" key="1">
    <citation type="submission" date="2019-11" db="EMBL/GenBank/DDBJ databases">
        <authorList>
            <person name="He Y."/>
        </authorList>
    </citation>
    <scope>NUCLEOTIDE SEQUENCE [LARGE SCALE GENOMIC DNA]</scope>
    <source>
        <strain evidence="3 4">SCSIO 58843</strain>
    </source>
</reference>
<dbReference type="InterPro" id="IPR000873">
    <property type="entry name" value="AMP-dep_synth/lig_dom"/>
</dbReference>
<sequence>MTADETAPAWQYADVWDVIAECRPGAAALIHGDRRTTWAEFRDRAARLGRSLVSGGAARGDRVAQYLYNCPEYLEVSYATYQAGLTPVNTNYRYRADELRYLWDNADAVAVVFHGSFADTVDQVRADVPTVRRWLWVDDGGGDCPPWAEPYEDVVGAGADGPYRAPWGRSGDDIVMIYTGGTTGMPKGVMWLHDDMYRSFNAIGDPDVADLEAIRARLAAGGDPPVGIPASPLMHATGYMFAKSMLVQGGTVVTLPDRRFDATALLDAIDREGVTAMAIVGDAFALPMLEALDAATGRWDLSSLQLLVSAGVMWSAEVKAGLARHLPTTLFADLLGSTEAHGLGSSVSGAGTDPSTATFSLGAHAMVIDPDAGTVVGPGGTGMVAVAGPCPIGYHKDPEKTAATFRIVDGQRVSVPGDWARVEGDGRITLLGRGSLCINTAGEKVFPEEVEEALETHPAVRDSTVVGVPDTKYGQAVAAVVALRDGADVTPDELIAHVKGRLAGYKAPRHVVVVPDVGRAPNGKADYAGAKRLVLDHLGDAP</sequence>
<dbReference type="InterPro" id="IPR025110">
    <property type="entry name" value="AMP-bd_C"/>
</dbReference>
<dbReference type="KEGG" id="atq:GH723_02405"/>
<dbReference type="RefSeq" id="WP_153758153.1">
    <property type="nucleotide sequence ID" value="NZ_CP045851.1"/>
</dbReference>
<feature type="domain" description="AMP-binding enzyme C-terminal" evidence="2">
    <location>
        <begin position="449"/>
        <end position="524"/>
    </location>
</feature>
<organism evidence="3 4">
    <name type="scientific">Actinomarinicola tropica</name>
    <dbReference type="NCBI Taxonomy" id="2789776"/>
    <lineage>
        <taxon>Bacteria</taxon>
        <taxon>Bacillati</taxon>
        <taxon>Actinomycetota</taxon>
        <taxon>Acidimicrobiia</taxon>
        <taxon>Acidimicrobiales</taxon>
        <taxon>Iamiaceae</taxon>
        <taxon>Actinomarinicola</taxon>
    </lineage>
</organism>
<accession>A0A5Q2RJ54</accession>
<gene>
    <name evidence="3" type="ORF">GH723_02405</name>
</gene>
<evidence type="ECO:0000313" key="3">
    <source>
        <dbReference type="EMBL" id="QGG94047.1"/>
    </source>
</evidence>
<evidence type="ECO:0000259" key="2">
    <source>
        <dbReference type="Pfam" id="PF13193"/>
    </source>
</evidence>
<proteinExistence type="predicted"/>
<dbReference type="Gene3D" id="3.40.50.12780">
    <property type="entry name" value="N-terminal domain of ligase-like"/>
    <property type="match status" value="1"/>
</dbReference>
<name>A0A5Q2RJ54_9ACTN</name>
<evidence type="ECO:0000259" key="1">
    <source>
        <dbReference type="Pfam" id="PF00501"/>
    </source>
</evidence>
<dbReference type="Pfam" id="PF00501">
    <property type="entry name" value="AMP-binding"/>
    <property type="match status" value="1"/>
</dbReference>
<dbReference type="SUPFAM" id="SSF56801">
    <property type="entry name" value="Acetyl-CoA synthetase-like"/>
    <property type="match status" value="1"/>
</dbReference>
<dbReference type="InterPro" id="IPR050237">
    <property type="entry name" value="ATP-dep_AMP-bd_enzyme"/>
</dbReference>